<proteinExistence type="predicted"/>
<feature type="region of interest" description="Disordered" evidence="1">
    <location>
        <begin position="1"/>
        <end position="73"/>
    </location>
</feature>
<dbReference type="EMBL" id="UETC01000010">
    <property type="protein sequence ID" value="SSA49552.1"/>
    <property type="molecule type" value="Genomic_DNA"/>
</dbReference>
<organism evidence="3 5">
    <name type="scientific">Jannaschia seohaensis</name>
    <dbReference type="NCBI Taxonomy" id="475081"/>
    <lineage>
        <taxon>Bacteria</taxon>
        <taxon>Pseudomonadati</taxon>
        <taxon>Pseudomonadota</taxon>
        <taxon>Alphaproteobacteria</taxon>
        <taxon>Rhodobacterales</taxon>
        <taxon>Roseobacteraceae</taxon>
        <taxon>Jannaschia</taxon>
    </lineage>
</organism>
<evidence type="ECO:0000313" key="3">
    <source>
        <dbReference type="EMBL" id="SSA49552.1"/>
    </source>
</evidence>
<keyword evidence="4" id="KW-1185">Reference proteome</keyword>
<dbReference type="OrthoDB" id="7868955at2"/>
<accession>A0A2Y9C2E2</accession>
<dbReference type="Proteomes" id="UP000251571">
    <property type="component" value="Unassembled WGS sequence"/>
</dbReference>
<evidence type="ECO:0000313" key="4">
    <source>
        <dbReference type="Proteomes" id="UP000245839"/>
    </source>
</evidence>
<protein>
    <submittedName>
        <fullName evidence="3">Uncharacterized protein</fullName>
    </submittedName>
</protein>
<sequence length="73" mass="8107">MADRHRSQDGRRETDQFIEDMPDTPDQQGRSGGQVARDVGTEDSLKRASAQGVKGMTRVTKSKERDEDGENGQ</sequence>
<dbReference type="RefSeq" id="WP_109565593.1">
    <property type="nucleotide sequence ID" value="NZ_QGDJ01000010.1"/>
</dbReference>
<gene>
    <name evidence="2" type="ORF">BCF38_11068</name>
    <name evidence="3" type="ORF">SAMN05421539_11068</name>
</gene>
<evidence type="ECO:0000313" key="2">
    <source>
        <dbReference type="EMBL" id="PWJ15848.1"/>
    </source>
</evidence>
<evidence type="ECO:0000313" key="5">
    <source>
        <dbReference type="Proteomes" id="UP000251571"/>
    </source>
</evidence>
<dbReference type="Proteomes" id="UP000245839">
    <property type="component" value="Unassembled WGS sequence"/>
</dbReference>
<dbReference type="EMBL" id="QGDJ01000010">
    <property type="protein sequence ID" value="PWJ15848.1"/>
    <property type="molecule type" value="Genomic_DNA"/>
</dbReference>
<evidence type="ECO:0000256" key="1">
    <source>
        <dbReference type="SAM" id="MobiDB-lite"/>
    </source>
</evidence>
<name>A0A2Y9C2E2_9RHOB</name>
<dbReference type="AlphaFoldDB" id="A0A2Y9C2E2"/>
<reference evidence="3 5" key="1">
    <citation type="submission" date="2016-10" db="EMBL/GenBank/DDBJ databases">
        <authorList>
            <person name="Cai Z."/>
        </authorList>
    </citation>
    <scope>NUCLEOTIDE SEQUENCE [LARGE SCALE GENOMIC DNA]</scope>
    <source>
        <strain evidence="3 5">DSM 25227</strain>
    </source>
</reference>
<reference evidence="2 4" key="2">
    <citation type="submission" date="2018-03" db="EMBL/GenBank/DDBJ databases">
        <title>Genomic Encyclopedia of Archaeal and Bacterial Type Strains, Phase II (KMG-II): from individual species to whole genera.</title>
        <authorList>
            <person name="Goeker M."/>
        </authorList>
    </citation>
    <scope>NUCLEOTIDE SEQUENCE [LARGE SCALE GENOMIC DNA]</scope>
    <source>
        <strain evidence="2 4">DSM 25227</strain>
    </source>
</reference>
<feature type="compositionally biased region" description="Basic and acidic residues" evidence="1">
    <location>
        <begin position="1"/>
        <end position="15"/>
    </location>
</feature>